<dbReference type="PANTHER" id="PTHR30368:SF2">
    <property type="entry name" value="SULFATE-BINDING PROTEIN"/>
    <property type="match status" value="1"/>
</dbReference>
<dbReference type="InterPro" id="IPR036465">
    <property type="entry name" value="vWFA_dom_sf"/>
</dbReference>
<comment type="similarity">
    <text evidence="2">Belongs to the prokaryotic sulfate-binding protein family.</text>
</comment>
<feature type="domain" description="VWFA" evidence="6">
    <location>
        <begin position="387"/>
        <end position="594"/>
    </location>
</feature>
<sequence length="594" mass="64986">MSRGILDSTRVRLIATLSIPMLSLAGLEAAAQTPCTPGPDSVLVRFTYGSEKEDWIREVTATFNQRGERTASGKRICVEAIAKGSGESINEIKQGRAGPAEVHATSPASDLYVNLINHETQEEQGSELLKVEGFLVSSPVVIAAWEPVVDQLGPRDQIGWAELFKRASEGRLRYGQTNPETSNSGLSALVAQFYAGAEVESGRPVPRLSKAKVDDPRVRDFVAKIHQNVIHYGRSTGFYAEKMRDGGPRYADAVVIYESDVIQANHYIRTKGLGHPRLLAIYPREGTFVANHPFATVARDWVDADEEDGAKRYFAYLMSPETQAKALPYGFRPSVPLDVDPKVYGLVWNPDNGVQPFDSVHHFLATPSGDVVKAIRDAFRAIKNRSHVVLVLDRSGSMEARLYDAERGAQRTRMEMAVESANLLAASLQDQDRLSLLLYDYRVEYSDLTPKGHPIQMDATGKTRLAETLARVRPAGGTAMRTAIETAWKDLCASIKSDPADTSIRLIVVLTDGIDNASKVSESDLIARIGFARKDGRGGYLGDPACKIPVFGVAFGNEADDASLKTVTEASGGETRRGDSGDIREIFKRFSELL</sequence>
<protein>
    <submittedName>
        <fullName evidence="7">VWA domain-containing protein</fullName>
    </submittedName>
</protein>
<accession>A0A6I6E9M6</accession>
<dbReference type="SUPFAM" id="SSF53850">
    <property type="entry name" value="Periplasmic binding protein-like II"/>
    <property type="match status" value="1"/>
</dbReference>
<dbReference type="PANTHER" id="PTHR30368">
    <property type="entry name" value="SULFATE-BINDING PROTEIN"/>
    <property type="match status" value="1"/>
</dbReference>
<evidence type="ECO:0000256" key="1">
    <source>
        <dbReference type="ARBA" id="ARBA00004418"/>
    </source>
</evidence>
<dbReference type="CDD" id="cd00198">
    <property type="entry name" value="vWFA"/>
    <property type="match status" value="1"/>
</dbReference>
<keyword evidence="4" id="KW-0732">Signal</keyword>
<name>A0A6I6E9M6_THETI</name>
<dbReference type="Pfam" id="PF13519">
    <property type="entry name" value="VWA_2"/>
    <property type="match status" value="1"/>
</dbReference>
<dbReference type="KEGG" id="ttp:E6P07_09995"/>
<dbReference type="PROSITE" id="PS50234">
    <property type="entry name" value="VWFA"/>
    <property type="match status" value="1"/>
</dbReference>
<evidence type="ECO:0000256" key="3">
    <source>
        <dbReference type="ARBA" id="ARBA00022448"/>
    </source>
</evidence>
<dbReference type="GO" id="GO:1902358">
    <property type="term" value="P:sulfate transmembrane transport"/>
    <property type="evidence" value="ECO:0007669"/>
    <property type="project" value="InterPro"/>
</dbReference>
<dbReference type="GO" id="GO:0140104">
    <property type="term" value="F:molecular carrier activity"/>
    <property type="evidence" value="ECO:0007669"/>
    <property type="project" value="InterPro"/>
</dbReference>
<organism evidence="7 8">
    <name type="scientific">Thermochromatium tepidum ATCC 43061</name>
    <dbReference type="NCBI Taxonomy" id="316276"/>
    <lineage>
        <taxon>Bacteria</taxon>
        <taxon>Pseudomonadati</taxon>
        <taxon>Pseudomonadota</taxon>
        <taxon>Gammaproteobacteria</taxon>
        <taxon>Chromatiales</taxon>
        <taxon>Chromatiaceae</taxon>
        <taxon>Thermochromatium</taxon>
    </lineage>
</organism>
<evidence type="ECO:0000256" key="5">
    <source>
        <dbReference type="ARBA" id="ARBA00022764"/>
    </source>
</evidence>
<dbReference type="Gene3D" id="3.40.190.10">
    <property type="entry name" value="Periplasmic binding protein-like II"/>
    <property type="match status" value="2"/>
</dbReference>
<dbReference type="SUPFAM" id="SSF53300">
    <property type="entry name" value="vWA-like"/>
    <property type="match status" value="1"/>
</dbReference>
<dbReference type="GO" id="GO:0042597">
    <property type="term" value="C:periplasmic space"/>
    <property type="evidence" value="ECO:0007669"/>
    <property type="project" value="UniProtKB-SubCell"/>
</dbReference>
<dbReference type="EMBL" id="CP039268">
    <property type="protein sequence ID" value="QGU33278.1"/>
    <property type="molecule type" value="Genomic_DNA"/>
</dbReference>
<evidence type="ECO:0000313" key="7">
    <source>
        <dbReference type="EMBL" id="QGU33278.1"/>
    </source>
</evidence>
<dbReference type="Gene3D" id="3.40.50.410">
    <property type="entry name" value="von Willebrand factor, type A domain"/>
    <property type="match status" value="1"/>
</dbReference>
<dbReference type="Pfam" id="PF13531">
    <property type="entry name" value="SBP_bac_11"/>
    <property type="match status" value="1"/>
</dbReference>
<dbReference type="Proteomes" id="UP000426424">
    <property type="component" value="Chromosome"/>
</dbReference>
<keyword evidence="3" id="KW-0813">Transport</keyword>
<comment type="subcellular location">
    <subcellularLocation>
        <location evidence="1">Periplasm</location>
    </subcellularLocation>
</comment>
<gene>
    <name evidence="7" type="ORF">E6P07_09995</name>
</gene>
<evidence type="ECO:0000259" key="6">
    <source>
        <dbReference type="PROSITE" id="PS50234"/>
    </source>
</evidence>
<evidence type="ECO:0000313" key="8">
    <source>
        <dbReference type="Proteomes" id="UP000426424"/>
    </source>
</evidence>
<dbReference type="SMART" id="SM00327">
    <property type="entry name" value="VWA"/>
    <property type="match status" value="1"/>
</dbReference>
<evidence type="ECO:0000256" key="4">
    <source>
        <dbReference type="ARBA" id="ARBA00022729"/>
    </source>
</evidence>
<keyword evidence="8" id="KW-1185">Reference proteome</keyword>
<reference evidence="7 8" key="1">
    <citation type="submission" date="2019-12" db="EMBL/GenBank/DDBJ databases">
        <title>The complete genome of the thermophilic, anoxygenic phototrophic gammaproteobacterium Thermochromatium tepidum.</title>
        <authorList>
            <person name="Sattley W.M."/>
            <person name="Swingley W.D."/>
            <person name="Burchell B.M."/>
            <person name="Gurbani S.A."/>
            <person name="Kujawa C.M."/>
            <person name="Nuccio D.A."/>
            <person name="Schladweiler J."/>
            <person name="Shaffer K.N."/>
            <person name="Stokes L.M."/>
            <person name="Touchman J.W."/>
            <person name="Blankenship R.E."/>
            <person name="Madigan M.T."/>
        </authorList>
    </citation>
    <scope>NUCLEOTIDE SEQUENCE [LARGE SCALE GENOMIC DNA]</scope>
    <source>
        <strain evidence="7 8">ATCC 43061</strain>
    </source>
</reference>
<keyword evidence="5" id="KW-0574">Periplasm</keyword>
<dbReference type="RefSeq" id="WP_153975472.1">
    <property type="nucleotide sequence ID" value="NZ_CP039268.1"/>
</dbReference>
<dbReference type="OrthoDB" id="5621159at2"/>
<dbReference type="AlphaFoldDB" id="A0A6I6E9M6"/>
<evidence type="ECO:0000256" key="2">
    <source>
        <dbReference type="ARBA" id="ARBA00006099"/>
    </source>
</evidence>
<dbReference type="InterPro" id="IPR005669">
    <property type="entry name" value="Thiosulph/SO4-bd"/>
</dbReference>
<proteinExistence type="inferred from homology"/>
<dbReference type="InterPro" id="IPR002035">
    <property type="entry name" value="VWF_A"/>
</dbReference>